<accession>A0AAU9VYR0</accession>
<dbReference type="Proteomes" id="UP001159428">
    <property type="component" value="Unassembled WGS sequence"/>
</dbReference>
<feature type="region of interest" description="Disordered" evidence="1">
    <location>
        <begin position="114"/>
        <end position="147"/>
    </location>
</feature>
<dbReference type="AlphaFoldDB" id="A0AAU9VYR0"/>
<sequence>MSMSRNGSDVYLSYSAGKNGQPAENGPRARKPNTSLDHEGISLERIRELRKRRGGVFTEAHDAYNVALVEESQRQESDLYFADIESSLDFFCRTVNDWLRVTEARLQDNLITPDDSASQIGSEVRSKSRPSMCGSRTSHFSKTSSISAARAKEAARIAELRAEHTL</sequence>
<name>A0AAU9VYR0_9CNID</name>
<feature type="region of interest" description="Disordered" evidence="1">
    <location>
        <begin position="1"/>
        <end position="39"/>
    </location>
</feature>
<protein>
    <submittedName>
        <fullName evidence="2">Uncharacterized protein</fullName>
    </submittedName>
</protein>
<feature type="compositionally biased region" description="Polar residues" evidence="1">
    <location>
        <begin position="134"/>
        <end position="143"/>
    </location>
</feature>
<reference evidence="2 3" key="1">
    <citation type="submission" date="2022-05" db="EMBL/GenBank/DDBJ databases">
        <authorList>
            <consortium name="Genoscope - CEA"/>
            <person name="William W."/>
        </authorList>
    </citation>
    <scope>NUCLEOTIDE SEQUENCE [LARGE SCALE GENOMIC DNA]</scope>
</reference>
<gene>
    <name evidence="2" type="ORF">PMEA_00026281</name>
</gene>
<evidence type="ECO:0000313" key="2">
    <source>
        <dbReference type="EMBL" id="CAH3039688.1"/>
    </source>
</evidence>
<proteinExistence type="predicted"/>
<keyword evidence="3" id="KW-1185">Reference proteome</keyword>
<evidence type="ECO:0000256" key="1">
    <source>
        <dbReference type="SAM" id="MobiDB-lite"/>
    </source>
</evidence>
<comment type="caution">
    <text evidence="2">The sequence shown here is derived from an EMBL/GenBank/DDBJ whole genome shotgun (WGS) entry which is preliminary data.</text>
</comment>
<organism evidence="2 3">
    <name type="scientific">Pocillopora meandrina</name>
    <dbReference type="NCBI Taxonomy" id="46732"/>
    <lineage>
        <taxon>Eukaryota</taxon>
        <taxon>Metazoa</taxon>
        <taxon>Cnidaria</taxon>
        <taxon>Anthozoa</taxon>
        <taxon>Hexacorallia</taxon>
        <taxon>Scleractinia</taxon>
        <taxon>Astrocoeniina</taxon>
        <taxon>Pocilloporidae</taxon>
        <taxon>Pocillopora</taxon>
    </lineage>
</organism>
<evidence type="ECO:0000313" key="3">
    <source>
        <dbReference type="Proteomes" id="UP001159428"/>
    </source>
</evidence>
<dbReference type="EMBL" id="CALNXJ010000005">
    <property type="protein sequence ID" value="CAH3039688.1"/>
    <property type="molecule type" value="Genomic_DNA"/>
</dbReference>